<keyword evidence="3" id="KW-0963">Cytoplasm</keyword>
<dbReference type="GO" id="GO:0021987">
    <property type="term" value="P:cerebral cortex development"/>
    <property type="evidence" value="ECO:0007669"/>
    <property type="project" value="TreeGrafter"/>
</dbReference>
<evidence type="ECO:0000256" key="8">
    <source>
        <dbReference type="SAM" id="MobiDB-lite"/>
    </source>
</evidence>
<comment type="subcellular location">
    <subcellularLocation>
        <location evidence="1">Cytoplasm</location>
        <location evidence="1">Cytoskeleton</location>
    </subcellularLocation>
</comment>
<evidence type="ECO:0000313" key="10">
    <source>
        <dbReference type="EMBL" id="KPP71421.1"/>
    </source>
</evidence>
<name>A0A0P7UBF1_SCLFO</name>
<dbReference type="Gene3D" id="1.20.5.1700">
    <property type="match status" value="1"/>
</dbReference>
<dbReference type="GO" id="GO:0005737">
    <property type="term" value="C:cytoplasm"/>
    <property type="evidence" value="ECO:0007669"/>
    <property type="project" value="TreeGrafter"/>
</dbReference>
<evidence type="ECO:0000256" key="7">
    <source>
        <dbReference type="SAM" id="Coils"/>
    </source>
</evidence>
<comment type="caution">
    <text evidence="10">The sequence shown here is derived from an EMBL/GenBank/DDBJ whole genome shotgun (WGS) entry which is preliminary data.</text>
</comment>
<dbReference type="STRING" id="113540.ENSSFOP00015063090"/>
<feature type="domain" description="Transforming acidic coiled-coil-containing protein C-terminal" evidence="9">
    <location>
        <begin position="503"/>
        <end position="599"/>
    </location>
</feature>
<keyword evidence="4" id="KW-0597">Phosphoprotein</keyword>
<reference evidence="10 11" key="1">
    <citation type="submission" date="2015-08" db="EMBL/GenBank/DDBJ databases">
        <title>The genome of the Asian arowana (Scleropages formosus).</title>
        <authorList>
            <person name="Tan M.H."/>
            <person name="Gan H.M."/>
            <person name="Croft L.J."/>
            <person name="Austin C.M."/>
        </authorList>
    </citation>
    <scope>NUCLEOTIDE SEQUENCE [LARGE SCALE GENOMIC DNA]</scope>
    <source>
        <strain evidence="10">Aro1</strain>
    </source>
</reference>
<dbReference type="PANTHER" id="PTHR13924:SF4">
    <property type="entry name" value="TRANSFORMING ACIDIC COILED-COIL-CONTAINING PROTEIN 3"/>
    <property type="match status" value="1"/>
</dbReference>
<dbReference type="FunFam" id="1.20.5.1700:FF:000001">
    <property type="entry name" value="Transforming acidic coiled-coil-containing protein 1 isoform 2"/>
    <property type="match status" value="1"/>
</dbReference>
<feature type="coiled-coil region" evidence="7">
    <location>
        <begin position="517"/>
        <end position="594"/>
    </location>
</feature>
<dbReference type="GO" id="GO:0007097">
    <property type="term" value="P:nuclear migration"/>
    <property type="evidence" value="ECO:0007669"/>
    <property type="project" value="TreeGrafter"/>
</dbReference>
<dbReference type="EMBL" id="JARO02002994">
    <property type="protein sequence ID" value="KPP71421.1"/>
    <property type="molecule type" value="Genomic_DNA"/>
</dbReference>
<organism evidence="10 11">
    <name type="scientific">Scleropages formosus</name>
    <name type="common">Asian bonytongue</name>
    <name type="synonym">Osteoglossum formosum</name>
    <dbReference type="NCBI Taxonomy" id="113540"/>
    <lineage>
        <taxon>Eukaryota</taxon>
        <taxon>Metazoa</taxon>
        <taxon>Chordata</taxon>
        <taxon>Craniata</taxon>
        <taxon>Vertebrata</taxon>
        <taxon>Euteleostomi</taxon>
        <taxon>Actinopterygii</taxon>
        <taxon>Neopterygii</taxon>
        <taxon>Teleostei</taxon>
        <taxon>Osteoglossocephala</taxon>
        <taxon>Osteoglossomorpha</taxon>
        <taxon>Osteoglossiformes</taxon>
        <taxon>Osteoglossidae</taxon>
        <taxon>Scleropages</taxon>
    </lineage>
</organism>
<sequence length="605" mass="65188">MAGMSSPVNDENCGVLPLGKHSSSEATGDIFSCAQPTGRPSILRQSQVDNLLPKIAPKGVKVCFQTPRRDPLTNRIVSPTKSLGMAVPPGLNDCADVSHNVFKEAVSMEAAEQEADANLGVGCTIVPVEDVPIQSKGSYSWDFDNHEAVNPFKGSNLLGFSPSNTGPSEKAQLVIPCDVDETPEAIGGQTLEAAADVAGLLDDTLPFVPVDGSVSDLSTGRCSSDSTLIINIKHLSETTLEMDGAAEQECNATNNDTQTDSPLLHAELHNLSAPLREALDFMSHDSFNPLQAGESKLENPAVDVNESRGSQPEQKSPVQPAVELSSDTAMEVIPPSADTGDEGGHVESISLVQEVPPLLQEDDALTTVQPPVAEEPPTMPETINPEPTFLPDLSPDPGAGPRQTDCFQGVVAEAEEEFVPGTTSFSSRLEMRGSEAGKEMCAEKSNMFSSVEDFLAPAVDPLIPYPLIAPDSLVPHLPQPGSAEDAIIEVLRYSQKDMDTALAKAHKENEETLKKCAQDYLSRIRKEEQRYQTLKAHAEEKIALANGEIAQMRTKQKAEMSALQAQLRREQLKVQSLEKSLEQKVKETEELTKLCDDLIVNVQKR</sequence>
<dbReference type="InterPro" id="IPR007707">
    <property type="entry name" value="TACC_C"/>
</dbReference>
<dbReference type="GO" id="GO:0007052">
    <property type="term" value="P:mitotic spindle organization"/>
    <property type="evidence" value="ECO:0007669"/>
    <property type="project" value="InterPro"/>
</dbReference>
<keyword evidence="6" id="KW-0206">Cytoskeleton</keyword>
<evidence type="ECO:0000256" key="5">
    <source>
        <dbReference type="ARBA" id="ARBA00023054"/>
    </source>
</evidence>
<dbReference type="GO" id="GO:0005856">
    <property type="term" value="C:cytoskeleton"/>
    <property type="evidence" value="ECO:0007669"/>
    <property type="project" value="UniProtKB-SubCell"/>
</dbReference>
<proteinExistence type="inferred from homology"/>
<dbReference type="PANTHER" id="PTHR13924">
    <property type="entry name" value="TRANSFORMING ACIDIC COILED-COIL CONTAINING PROTEIN 1/2"/>
    <property type="match status" value="1"/>
</dbReference>
<comment type="similarity">
    <text evidence="2">Belongs to the TACC family.</text>
</comment>
<evidence type="ECO:0000256" key="1">
    <source>
        <dbReference type="ARBA" id="ARBA00004245"/>
    </source>
</evidence>
<evidence type="ECO:0000256" key="2">
    <source>
        <dbReference type="ARBA" id="ARBA00009423"/>
    </source>
</evidence>
<feature type="compositionally biased region" description="Polar residues" evidence="8">
    <location>
        <begin position="307"/>
        <end position="317"/>
    </location>
</feature>
<evidence type="ECO:0000313" key="11">
    <source>
        <dbReference type="Proteomes" id="UP000034805"/>
    </source>
</evidence>
<evidence type="ECO:0000259" key="9">
    <source>
        <dbReference type="Pfam" id="PF05010"/>
    </source>
</evidence>
<accession>A0A0P7UBF1</accession>
<dbReference type="AlphaFoldDB" id="A0A0P7UBF1"/>
<gene>
    <name evidence="10" type="ORF">Z043_109680</name>
</gene>
<dbReference type="Pfam" id="PF05010">
    <property type="entry name" value="TACC_C"/>
    <property type="match status" value="1"/>
</dbReference>
<evidence type="ECO:0000256" key="4">
    <source>
        <dbReference type="ARBA" id="ARBA00022553"/>
    </source>
</evidence>
<evidence type="ECO:0000256" key="6">
    <source>
        <dbReference type="ARBA" id="ARBA00023212"/>
    </source>
</evidence>
<feature type="region of interest" description="Disordered" evidence="8">
    <location>
        <begin position="298"/>
        <end position="324"/>
    </location>
</feature>
<keyword evidence="5 7" id="KW-0175">Coiled coil</keyword>
<dbReference type="Proteomes" id="UP000034805">
    <property type="component" value="Unassembled WGS sequence"/>
</dbReference>
<dbReference type="InterPro" id="IPR039915">
    <property type="entry name" value="TACC"/>
</dbReference>
<protein>
    <recommendedName>
        <fullName evidence="9">Transforming acidic coiled-coil-containing protein C-terminal domain-containing protein</fullName>
    </recommendedName>
</protein>
<evidence type="ECO:0000256" key="3">
    <source>
        <dbReference type="ARBA" id="ARBA00022490"/>
    </source>
</evidence>